<comment type="caution">
    <text evidence="2">The sequence shown here is derived from an EMBL/GenBank/DDBJ whole genome shotgun (WGS) entry which is preliminary data.</text>
</comment>
<evidence type="ECO:0000313" key="2">
    <source>
        <dbReference type="EMBL" id="MFE7965225.1"/>
    </source>
</evidence>
<accession>A0ABW6JLQ6</accession>
<evidence type="ECO:0000313" key="3">
    <source>
        <dbReference type="Proteomes" id="UP001600650"/>
    </source>
</evidence>
<protein>
    <submittedName>
        <fullName evidence="2">Uncharacterized protein</fullName>
    </submittedName>
</protein>
<reference evidence="2 3" key="1">
    <citation type="submission" date="2024-09" db="EMBL/GenBank/DDBJ databases">
        <title>The Natural Products Discovery Center: Release of the First 8490 Sequenced Strains for Exploring Actinobacteria Biosynthetic Diversity.</title>
        <authorList>
            <person name="Kalkreuter E."/>
            <person name="Kautsar S.A."/>
            <person name="Yang D."/>
            <person name="Bader C.D."/>
            <person name="Teijaro C.N."/>
            <person name="Fluegel L."/>
            <person name="Davis C.M."/>
            <person name="Simpson J.R."/>
            <person name="Lauterbach L."/>
            <person name="Steele A.D."/>
            <person name="Gui C."/>
            <person name="Meng S."/>
            <person name="Li G."/>
            <person name="Viehrig K."/>
            <person name="Ye F."/>
            <person name="Su P."/>
            <person name="Kiefer A.F."/>
            <person name="Nichols A."/>
            <person name="Cepeda A.J."/>
            <person name="Yan W."/>
            <person name="Fan B."/>
            <person name="Jiang Y."/>
            <person name="Adhikari A."/>
            <person name="Zheng C.-J."/>
            <person name="Schuster L."/>
            <person name="Cowan T.M."/>
            <person name="Smanski M.J."/>
            <person name="Chevrette M.G."/>
            <person name="De Carvalho L.P.S."/>
            <person name="Shen B."/>
        </authorList>
    </citation>
    <scope>NUCLEOTIDE SEQUENCE [LARGE SCALE GENOMIC DNA]</scope>
    <source>
        <strain evidence="2 3">NPDC057399</strain>
    </source>
</reference>
<organism evidence="2 3">
    <name type="scientific">Streptomyces cellulosae</name>
    <dbReference type="NCBI Taxonomy" id="1968"/>
    <lineage>
        <taxon>Bacteria</taxon>
        <taxon>Bacillati</taxon>
        <taxon>Actinomycetota</taxon>
        <taxon>Actinomycetes</taxon>
        <taxon>Kitasatosporales</taxon>
        <taxon>Streptomycetaceae</taxon>
        <taxon>Streptomyces</taxon>
    </lineage>
</organism>
<dbReference type="EMBL" id="JBHVBU010000054">
    <property type="protein sequence ID" value="MFE7965225.1"/>
    <property type="molecule type" value="Genomic_DNA"/>
</dbReference>
<keyword evidence="1" id="KW-1133">Transmembrane helix</keyword>
<keyword evidence="1" id="KW-0812">Transmembrane</keyword>
<dbReference type="RefSeq" id="WP_381727133.1">
    <property type="nucleotide sequence ID" value="NZ_JBHVBU010000054.1"/>
</dbReference>
<proteinExistence type="predicted"/>
<gene>
    <name evidence="2" type="ORF">ACFU0X_19705</name>
</gene>
<feature type="transmembrane region" description="Helical" evidence="1">
    <location>
        <begin position="14"/>
        <end position="34"/>
    </location>
</feature>
<feature type="transmembrane region" description="Helical" evidence="1">
    <location>
        <begin position="40"/>
        <end position="64"/>
    </location>
</feature>
<name>A0ABW6JLQ6_STRCE</name>
<dbReference type="Proteomes" id="UP001600650">
    <property type="component" value="Unassembled WGS sequence"/>
</dbReference>
<keyword evidence="3" id="KW-1185">Reference proteome</keyword>
<keyword evidence="1" id="KW-0472">Membrane</keyword>
<sequence>MRERIISALRQPRALELLVFVPLCMLVPLIGGLASPDTSTWLRVVCAAVAAVVLFLFGTGMVLVMTGARGYVSRPAGPRPPRP</sequence>
<evidence type="ECO:0000256" key="1">
    <source>
        <dbReference type="SAM" id="Phobius"/>
    </source>
</evidence>